<dbReference type="OrthoDB" id="10480881at2759"/>
<reference evidence="2" key="1">
    <citation type="submission" date="2020-07" db="EMBL/GenBank/DDBJ databases">
        <title>Genome sequence and genetic diversity analysis of an under-domesticated orphan crop, white fonio (Digitaria exilis).</title>
        <authorList>
            <person name="Bennetzen J.L."/>
            <person name="Chen S."/>
            <person name="Ma X."/>
            <person name="Wang X."/>
            <person name="Yssel A.E.J."/>
            <person name="Chaluvadi S.R."/>
            <person name="Johnson M."/>
            <person name="Gangashetty P."/>
            <person name="Hamidou F."/>
            <person name="Sanogo M.D."/>
            <person name="Zwaenepoel A."/>
            <person name="Wallace J."/>
            <person name="Van De Peer Y."/>
            <person name="Van Deynze A."/>
        </authorList>
    </citation>
    <scope>NUCLEOTIDE SEQUENCE</scope>
    <source>
        <tissue evidence="2">Leaves</tissue>
    </source>
</reference>
<proteinExistence type="predicted"/>
<evidence type="ECO:0000313" key="3">
    <source>
        <dbReference type="Proteomes" id="UP000636709"/>
    </source>
</evidence>
<name>A0A835BEW0_9POAL</name>
<evidence type="ECO:0000256" key="1">
    <source>
        <dbReference type="SAM" id="Phobius"/>
    </source>
</evidence>
<evidence type="ECO:0000313" key="2">
    <source>
        <dbReference type="EMBL" id="KAF8696887.1"/>
    </source>
</evidence>
<sequence>MELGGGGRRGAGDRGRRQLQSVVRLASYLGGGFLLLTAASSVAVRSLRALSDANQVRARPVPHPLPFAAACPVTYSNTLPEEVRYALWRLRGEGNLRVQALQGKRHHRLVSGARPSVHQPVPLPYLRWDQGAALLELPGKRLCLMKQCVLLDPTVCRMASFCS</sequence>
<feature type="transmembrane region" description="Helical" evidence="1">
    <location>
        <begin position="21"/>
        <end position="44"/>
    </location>
</feature>
<accession>A0A835BEW0</accession>
<dbReference type="EMBL" id="JACEFO010001880">
    <property type="protein sequence ID" value="KAF8696887.1"/>
    <property type="molecule type" value="Genomic_DNA"/>
</dbReference>
<keyword evidence="1" id="KW-0472">Membrane</keyword>
<dbReference type="Proteomes" id="UP000636709">
    <property type="component" value="Unassembled WGS sequence"/>
</dbReference>
<gene>
    <name evidence="2" type="ORF">HU200_036529</name>
</gene>
<keyword evidence="1" id="KW-0812">Transmembrane</keyword>
<keyword evidence="1" id="KW-1133">Transmembrane helix</keyword>
<protein>
    <submittedName>
        <fullName evidence="2">Uncharacterized protein</fullName>
    </submittedName>
</protein>
<dbReference type="AlphaFoldDB" id="A0A835BEW0"/>
<organism evidence="2 3">
    <name type="scientific">Digitaria exilis</name>
    <dbReference type="NCBI Taxonomy" id="1010633"/>
    <lineage>
        <taxon>Eukaryota</taxon>
        <taxon>Viridiplantae</taxon>
        <taxon>Streptophyta</taxon>
        <taxon>Embryophyta</taxon>
        <taxon>Tracheophyta</taxon>
        <taxon>Spermatophyta</taxon>
        <taxon>Magnoliopsida</taxon>
        <taxon>Liliopsida</taxon>
        <taxon>Poales</taxon>
        <taxon>Poaceae</taxon>
        <taxon>PACMAD clade</taxon>
        <taxon>Panicoideae</taxon>
        <taxon>Panicodae</taxon>
        <taxon>Paniceae</taxon>
        <taxon>Anthephorinae</taxon>
        <taxon>Digitaria</taxon>
    </lineage>
</organism>
<keyword evidence="3" id="KW-1185">Reference proteome</keyword>
<comment type="caution">
    <text evidence="2">The sequence shown here is derived from an EMBL/GenBank/DDBJ whole genome shotgun (WGS) entry which is preliminary data.</text>
</comment>